<dbReference type="SUPFAM" id="SSF52091">
    <property type="entry name" value="SpoIIaa-like"/>
    <property type="match status" value="1"/>
</dbReference>
<dbReference type="HOGENOM" id="CLU_1377500_0_0_7"/>
<proteinExistence type="predicted"/>
<dbReference type="eggNOG" id="ENOG5032S70">
    <property type="taxonomic scope" value="Bacteria"/>
</dbReference>
<dbReference type="PATRIC" id="fig|929558.5.peg.2748"/>
<dbReference type="AlphaFoldDB" id="B6BJN5"/>
<dbReference type="Pfam" id="PF11964">
    <property type="entry name" value="SpoIIAA-like"/>
    <property type="match status" value="1"/>
</dbReference>
<evidence type="ECO:0000313" key="1">
    <source>
        <dbReference type="EMBL" id="EHP31280.1"/>
    </source>
</evidence>
<protein>
    <recommendedName>
        <fullName evidence="3">STAS/SEC14 domain-containing protein</fullName>
    </recommendedName>
</protein>
<dbReference type="InterPro" id="IPR021866">
    <property type="entry name" value="SpoIIAA-like"/>
</dbReference>
<keyword evidence="2" id="KW-1185">Reference proteome</keyword>
<organism evidence="1 2">
    <name type="scientific">Sulfurimonas gotlandica (strain DSM 19862 / JCM 16533 / GD1)</name>
    <dbReference type="NCBI Taxonomy" id="929558"/>
    <lineage>
        <taxon>Bacteria</taxon>
        <taxon>Pseudomonadati</taxon>
        <taxon>Campylobacterota</taxon>
        <taxon>Epsilonproteobacteria</taxon>
        <taxon>Campylobacterales</taxon>
        <taxon>Sulfurimonadaceae</taxon>
        <taxon>Sulfurimonas</taxon>
    </lineage>
</organism>
<name>B6BJN5_SULGG</name>
<dbReference type="RefSeq" id="WP_008337178.1">
    <property type="nucleotide sequence ID" value="NZ_AFRZ01000001.1"/>
</dbReference>
<accession>H1FTH1</accession>
<gene>
    <name evidence="1" type="ORF">SMGD1_2758</name>
</gene>
<dbReference type="Proteomes" id="UP000006431">
    <property type="component" value="Unassembled WGS sequence"/>
</dbReference>
<evidence type="ECO:0008006" key="3">
    <source>
        <dbReference type="Google" id="ProtNLM"/>
    </source>
</evidence>
<dbReference type="InterPro" id="IPR036513">
    <property type="entry name" value="STAS_dom_sf"/>
</dbReference>
<comment type="caution">
    <text evidence="1">The sequence shown here is derived from an EMBL/GenBank/DDBJ whole genome shotgun (WGS) entry which is preliminary data.</text>
</comment>
<dbReference type="OrthoDB" id="5334767at2"/>
<reference evidence="1 2" key="1">
    <citation type="journal article" date="2012" name="Proc. Natl. Acad. Sci. U.S.A.">
        <title>Genome and physiology of a model Epsilonproteobacterium responsible for sulfide detoxification in marine oxygen depletion zones.</title>
        <authorList>
            <person name="Grote J."/>
            <person name="Schott T."/>
            <person name="Bruckner C.G."/>
            <person name="Glockner F.O."/>
            <person name="Jost G."/>
            <person name="Teeling H."/>
            <person name="Labrenz M."/>
            <person name="Jurgens K."/>
        </authorList>
    </citation>
    <scope>NUCLEOTIDE SEQUENCE [LARGE SCALE GENOMIC DNA]</scope>
    <source>
        <strain evidence="1 2">GD1</strain>
    </source>
</reference>
<sequence>MSTIEHGISIGISRVNKFFFMKVKINGTLTHEDYERMVPMLRSAIDGVKDPDVRVLMDATEFSGWEMKAAWDDFIFGIEFRNVFTKIAFVGTTAWEEYGVKIGSWFMSGDVKFFKSLDEAYIWLNKEKIIPTTAVQKDLHARKEEIRNDLESLFKSNLKIVDWNVPEPDDQDASEILVSILEEKLQEIKADVKDGKYK</sequence>
<evidence type="ECO:0000313" key="2">
    <source>
        <dbReference type="Proteomes" id="UP000006431"/>
    </source>
</evidence>
<dbReference type="STRING" id="929558.SMGD1_2758"/>
<accession>B6BJN5</accession>
<dbReference type="EMBL" id="AFRZ01000001">
    <property type="protein sequence ID" value="EHP31280.1"/>
    <property type="molecule type" value="Genomic_DNA"/>
</dbReference>
<dbReference type="Gene3D" id="3.40.50.10600">
    <property type="entry name" value="SpoIIaa-like domains"/>
    <property type="match status" value="1"/>
</dbReference>
<dbReference type="InterPro" id="IPR038396">
    <property type="entry name" value="SpoIIAA-like_sf"/>
</dbReference>